<name>A0A269XVK3_9LACO</name>
<protein>
    <submittedName>
        <fullName evidence="2">Uncharacterized protein</fullName>
    </submittedName>
</protein>
<comment type="caution">
    <text evidence="2">The sequence shown here is derived from an EMBL/GenBank/DDBJ whole genome shotgun (WGS) entry which is preliminary data.</text>
</comment>
<evidence type="ECO:0000313" key="3">
    <source>
        <dbReference type="Proteomes" id="UP000216802"/>
    </source>
</evidence>
<reference evidence="2 3" key="1">
    <citation type="submission" date="2017-04" db="EMBL/GenBank/DDBJ databases">
        <title>Kefir bacterial isolates.</title>
        <authorList>
            <person name="Kim Y."/>
            <person name="Blasche S."/>
            <person name="Patil K.R."/>
        </authorList>
    </citation>
    <scope>NUCLEOTIDE SEQUENCE [LARGE SCALE GENOMIC DNA]</scope>
    <source>
        <strain evidence="2 3">OG2</strain>
    </source>
</reference>
<keyword evidence="1" id="KW-0732">Signal</keyword>
<dbReference type="RefSeq" id="WP_095355188.1">
    <property type="nucleotide sequence ID" value="NZ_NCXI01000114.1"/>
</dbReference>
<dbReference type="Proteomes" id="UP000216802">
    <property type="component" value="Unassembled WGS sequence"/>
</dbReference>
<organism evidence="2 3">
    <name type="scientific">Lentilactobacillus parakefiri</name>
    <dbReference type="NCBI Taxonomy" id="152332"/>
    <lineage>
        <taxon>Bacteria</taxon>
        <taxon>Bacillati</taxon>
        <taxon>Bacillota</taxon>
        <taxon>Bacilli</taxon>
        <taxon>Lactobacillales</taxon>
        <taxon>Lactobacillaceae</taxon>
        <taxon>Lentilactobacillus</taxon>
    </lineage>
</organism>
<gene>
    <name evidence="2" type="ORF">B8W98_10810</name>
</gene>
<dbReference type="AlphaFoldDB" id="A0A269XVK3"/>
<accession>A0A269XVK3</accession>
<evidence type="ECO:0000256" key="1">
    <source>
        <dbReference type="SAM" id="SignalP"/>
    </source>
</evidence>
<evidence type="ECO:0000313" key="2">
    <source>
        <dbReference type="EMBL" id="PAK77312.1"/>
    </source>
</evidence>
<feature type="signal peptide" evidence="1">
    <location>
        <begin position="1"/>
        <end position="30"/>
    </location>
</feature>
<sequence length="192" mass="20643">MKSIIKHFSVVFAALIVTGVTVPSAYTAHADETATQSENSQNPDNPSASKQIITNLDSLDISLSDSQYYEIAQELESGQKVIEIPDTNYGYYVQPDVPSVTTPTNGDGSPISPQSGIWGQPEGINWGHLGEILTGFEASYKGGKAFGKWMKSNHPTATSFLRKCGKNVFGIILIDSSNVSNAFYQGFLAGSK</sequence>
<dbReference type="EMBL" id="NCXI01000114">
    <property type="protein sequence ID" value="PAK77312.1"/>
    <property type="molecule type" value="Genomic_DNA"/>
</dbReference>
<feature type="chain" id="PRO_5012424795" evidence="1">
    <location>
        <begin position="31"/>
        <end position="192"/>
    </location>
</feature>
<proteinExistence type="predicted"/>